<comment type="subcellular location">
    <subcellularLocation>
        <location evidence="1">Membrane</location>
        <topology evidence="1">Multi-pass membrane protein</topology>
    </subcellularLocation>
</comment>
<comment type="similarity">
    <text evidence="2">Belongs to the SLC12A transporter family.</text>
</comment>
<keyword evidence="17" id="KW-1185">Reference proteome</keyword>
<evidence type="ECO:0000259" key="15">
    <source>
        <dbReference type="Pfam" id="PF00324"/>
    </source>
</evidence>
<gene>
    <name evidence="16" type="primary">slc12a8</name>
    <name evidence="16" type="ORF">TNCT_145361</name>
</gene>
<comment type="caution">
    <text evidence="16">The sequence shown here is derived from an EMBL/GenBank/DDBJ whole genome shotgun (WGS) entry which is preliminary data.</text>
</comment>
<dbReference type="GO" id="GO:0015379">
    <property type="term" value="F:potassium:chloride symporter activity"/>
    <property type="evidence" value="ECO:0007669"/>
    <property type="project" value="TreeGrafter"/>
</dbReference>
<keyword evidence="9" id="KW-0406">Ion transport</keyword>
<evidence type="ECO:0000256" key="3">
    <source>
        <dbReference type="ARBA" id="ARBA00022448"/>
    </source>
</evidence>
<evidence type="ECO:0000256" key="9">
    <source>
        <dbReference type="ARBA" id="ARBA00023065"/>
    </source>
</evidence>
<keyword evidence="6" id="KW-0769">Symport</keyword>
<dbReference type="PANTHER" id="PTHR11827:SF6">
    <property type="entry name" value="SOLUTE CARRIER FAMILY 12 MEMBER 8"/>
    <property type="match status" value="1"/>
</dbReference>
<feature type="transmembrane region" description="Helical" evidence="14">
    <location>
        <begin position="224"/>
        <end position="243"/>
    </location>
</feature>
<dbReference type="Gene3D" id="1.20.1740.10">
    <property type="entry name" value="Amino acid/polyamine transporter I"/>
    <property type="match status" value="1"/>
</dbReference>
<feature type="transmembrane region" description="Helical" evidence="14">
    <location>
        <begin position="193"/>
        <end position="212"/>
    </location>
</feature>
<evidence type="ECO:0000313" key="16">
    <source>
        <dbReference type="EMBL" id="GFQ85409.1"/>
    </source>
</evidence>
<proteinExistence type="inferred from homology"/>
<dbReference type="Pfam" id="PF00324">
    <property type="entry name" value="AA_permease"/>
    <property type="match status" value="1"/>
</dbReference>
<feature type="transmembrane region" description="Helical" evidence="14">
    <location>
        <begin position="112"/>
        <end position="133"/>
    </location>
</feature>
<feature type="transmembrane region" description="Helical" evidence="14">
    <location>
        <begin position="595"/>
        <end position="612"/>
    </location>
</feature>
<evidence type="ECO:0000256" key="6">
    <source>
        <dbReference type="ARBA" id="ARBA00022847"/>
    </source>
</evidence>
<evidence type="ECO:0000256" key="4">
    <source>
        <dbReference type="ARBA" id="ARBA00022538"/>
    </source>
</evidence>
<evidence type="ECO:0000256" key="2">
    <source>
        <dbReference type="ARBA" id="ARBA00010593"/>
    </source>
</evidence>
<dbReference type="AlphaFoldDB" id="A0A8X6FR44"/>
<feature type="transmembrane region" description="Helical" evidence="14">
    <location>
        <begin position="345"/>
        <end position="368"/>
    </location>
</feature>
<feature type="transmembrane region" description="Helical" evidence="14">
    <location>
        <begin position="424"/>
        <end position="447"/>
    </location>
</feature>
<keyword evidence="10 14" id="KW-0472">Membrane</keyword>
<dbReference type="PANTHER" id="PTHR11827">
    <property type="entry name" value="SOLUTE CARRIER FAMILY 12, CATION COTRANSPORTERS"/>
    <property type="match status" value="1"/>
</dbReference>
<dbReference type="GO" id="GO:0055064">
    <property type="term" value="P:chloride ion homeostasis"/>
    <property type="evidence" value="ECO:0007669"/>
    <property type="project" value="TreeGrafter"/>
</dbReference>
<organism evidence="16 17">
    <name type="scientific">Trichonephila clavata</name>
    <name type="common">Joro spider</name>
    <name type="synonym">Nephila clavata</name>
    <dbReference type="NCBI Taxonomy" id="2740835"/>
    <lineage>
        <taxon>Eukaryota</taxon>
        <taxon>Metazoa</taxon>
        <taxon>Ecdysozoa</taxon>
        <taxon>Arthropoda</taxon>
        <taxon>Chelicerata</taxon>
        <taxon>Arachnida</taxon>
        <taxon>Araneae</taxon>
        <taxon>Araneomorphae</taxon>
        <taxon>Entelegynae</taxon>
        <taxon>Araneoidea</taxon>
        <taxon>Nephilidae</taxon>
        <taxon>Trichonephila</taxon>
    </lineage>
</organism>
<keyword evidence="7" id="KW-0630">Potassium</keyword>
<evidence type="ECO:0000313" key="17">
    <source>
        <dbReference type="Proteomes" id="UP000887116"/>
    </source>
</evidence>
<feature type="transmembrane region" description="Helical" evidence="14">
    <location>
        <begin position="75"/>
        <end position="100"/>
    </location>
</feature>
<evidence type="ECO:0000256" key="1">
    <source>
        <dbReference type="ARBA" id="ARBA00004141"/>
    </source>
</evidence>
<dbReference type="Proteomes" id="UP000887116">
    <property type="component" value="Unassembled WGS sequence"/>
</dbReference>
<protein>
    <recommendedName>
        <fullName evidence="12">Solute carrier family 12 member 8</fullName>
    </recommendedName>
</protein>
<feature type="transmembrane region" description="Helical" evidence="14">
    <location>
        <begin position="302"/>
        <end position="325"/>
    </location>
</feature>
<dbReference type="GO" id="GO:0055075">
    <property type="term" value="P:potassium ion homeostasis"/>
    <property type="evidence" value="ECO:0007669"/>
    <property type="project" value="TreeGrafter"/>
</dbReference>
<keyword evidence="8 14" id="KW-1133">Transmembrane helix</keyword>
<dbReference type="GO" id="GO:1990573">
    <property type="term" value="P:potassium ion import across plasma membrane"/>
    <property type="evidence" value="ECO:0007669"/>
    <property type="project" value="TreeGrafter"/>
</dbReference>
<keyword evidence="5 14" id="KW-0812">Transmembrane</keyword>
<sequence length="697" mass="77005">MTTDKDASARSTKSVDWERYGLSAEPSLEKGPLLSSWGEGSSHFHDKGDKELFHEDQLASNKPWWKTNFFLSEPVLFGVWDGVFTSCMINLFSVIIFLRVGWIVGNAGIAQSIGIVCLTVLIGTTTVLSGIGICERCHLESGGVHFLLSHIFGTRTGGAVSLIYCFGQSVSCALHVMGFAESFSQVLDISNTWAIRAVAMGTIILLLGINLAGVKWVIRLQFGLLIILLLAALDLAVGTFIQVDVAHGVTGYNLENFKNNTGPDYSDNENWFTVFGVFFPAMTGILAGINMSGDLHNPSRDIPVGTLASVGTSFFIYMIFVVGLGGTCQRWALHTDYMIAAKVSAIGVLLLAGLYISAMSACLGALYATPRIIQSMANENVIPIMKFLGKGKGPNKVPIYSLILFASVTFIFVLVGSINTLAPIVTIPFLLTYASVEYAYFSLAMTFDIQKKREERYAEQGLQSPSFVIDHNLGQGRMAYGSTKENKADADLDELFPERVPHHKRGLVREGSSISISATDSPVTSPDEHSSIRSAESRNSQISITQVVDNVAEQEKFHRNEIGTKRKRWYTIFCNRWLALFGAIMKVSMMFLVQWIYALSSLVILLALWFYIGQVNPGSFRGIAEFRLCPWIKNTFYRCLGCKVMDYDQIIVAPNIPDMEVKEAQLTEDNADYASRKRYHHSKTIESVPHPSHLESD</sequence>
<evidence type="ECO:0000256" key="13">
    <source>
        <dbReference type="SAM" id="MobiDB-lite"/>
    </source>
</evidence>
<dbReference type="InterPro" id="IPR004841">
    <property type="entry name" value="AA-permease/SLC12A_dom"/>
</dbReference>
<accession>A0A8X6FR44</accession>
<evidence type="ECO:0000256" key="7">
    <source>
        <dbReference type="ARBA" id="ARBA00022958"/>
    </source>
</evidence>
<evidence type="ECO:0000256" key="11">
    <source>
        <dbReference type="ARBA" id="ARBA00023214"/>
    </source>
</evidence>
<dbReference type="OrthoDB" id="2020542at2759"/>
<evidence type="ECO:0000256" key="14">
    <source>
        <dbReference type="SAM" id="Phobius"/>
    </source>
</evidence>
<dbReference type="FunFam" id="1.20.1740.10:FF:000030">
    <property type="entry name" value="solute carrier family 12 member 8"/>
    <property type="match status" value="1"/>
</dbReference>
<evidence type="ECO:0000256" key="5">
    <source>
        <dbReference type="ARBA" id="ARBA00022692"/>
    </source>
</evidence>
<feature type="transmembrane region" description="Helical" evidence="14">
    <location>
        <begin position="397"/>
        <end position="418"/>
    </location>
</feature>
<feature type="transmembrane region" description="Helical" evidence="14">
    <location>
        <begin position="271"/>
        <end position="290"/>
    </location>
</feature>
<dbReference type="InterPro" id="IPR004842">
    <property type="entry name" value="SLC12A_fam"/>
</dbReference>
<name>A0A8X6FR44_TRICU</name>
<dbReference type="EMBL" id="BMAO01032881">
    <property type="protein sequence ID" value="GFQ85409.1"/>
    <property type="molecule type" value="Genomic_DNA"/>
</dbReference>
<evidence type="ECO:0000256" key="10">
    <source>
        <dbReference type="ARBA" id="ARBA00023136"/>
    </source>
</evidence>
<evidence type="ECO:0000256" key="8">
    <source>
        <dbReference type="ARBA" id="ARBA00022989"/>
    </source>
</evidence>
<keyword evidence="3" id="KW-0813">Transport</keyword>
<reference evidence="16" key="1">
    <citation type="submission" date="2020-07" db="EMBL/GenBank/DDBJ databases">
        <title>Multicomponent nature underlies the extraordinary mechanical properties of spider dragline silk.</title>
        <authorList>
            <person name="Kono N."/>
            <person name="Nakamura H."/>
            <person name="Mori M."/>
            <person name="Yoshida Y."/>
            <person name="Ohtoshi R."/>
            <person name="Malay A.D."/>
            <person name="Moran D.A.P."/>
            <person name="Tomita M."/>
            <person name="Numata K."/>
            <person name="Arakawa K."/>
        </authorList>
    </citation>
    <scope>NUCLEOTIDE SEQUENCE</scope>
</reference>
<dbReference type="GO" id="GO:0016020">
    <property type="term" value="C:membrane"/>
    <property type="evidence" value="ECO:0007669"/>
    <property type="project" value="UniProtKB-SubCell"/>
</dbReference>
<keyword evidence="11" id="KW-0868">Chloride</keyword>
<feature type="domain" description="Amino acid permease/ SLC12A" evidence="15">
    <location>
        <begin position="83"/>
        <end position="451"/>
    </location>
</feature>
<evidence type="ECO:0000256" key="12">
    <source>
        <dbReference type="ARBA" id="ARBA00073711"/>
    </source>
</evidence>
<keyword evidence="4" id="KW-0633">Potassium transport</keyword>
<feature type="region of interest" description="Disordered" evidence="13">
    <location>
        <begin position="516"/>
        <end position="538"/>
    </location>
</feature>
<dbReference type="GO" id="GO:0006884">
    <property type="term" value="P:cell volume homeostasis"/>
    <property type="evidence" value="ECO:0007669"/>
    <property type="project" value="TreeGrafter"/>
</dbReference>